<feature type="domain" description="CBS" evidence="3">
    <location>
        <begin position="86"/>
        <end position="143"/>
    </location>
</feature>
<dbReference type="Proteomes" id="UP000028547">
    <property type="component" value="Unassembled WGS sequence"/>
</dbReference>
<evidence type="ECO:0000313" key="5">
    <source>
        <dbReference type="Proteomes" id="UP000028547"/>
    </source>
</evidence>
<gene>
    <name evidence="4" type="ORF">Q664_10670</name>
</gene>
<dbReference type="InterPro" id="IPR051257">
    <property type="entry name" value="Diverse_CBS-Domain"/>
</dbReference>
<dbReference type="Pfam" id="PF00571">
    <property type="entry name" value="CBS"/>
    <property type="match status" value="4"/>
</dbReference>
<dbReference type="AlphaFoldDB" id="A0A084SXG7"/>
<evidence type="ECO:0000313" key="4">
    <source>
        <dbReference type="EMBL" id="KFA93152.1"/>
    </source>
</evidence>
<proteinExistence type="predicted"/>
<organism evidence="4 5">
    <name type="scientific">Archangium violaceum Cb vi76</name>
    <dbReference type="NCBI Taxonomy" id="1406225"/>
    <lineage>
        <taxon>Bacteria</taxon>
        <taxon>Pseudomonadati</taxon>
        <taxon>Myxococcota</taxon>
        <taxon>Myxococcia</taxon>
        <taxon>Myxococcales</taxon>
        <taxon>Cystobacterineae</taxon>
        <taxon>Archangiaceae</taxon>
        <taxon>Archangium</taxon>
    </lineage>
</organism>
<sequence length="300" mass="33153">PEPGEHGGVPWSARLRVRDVMSRKVSTLRASEELSVEELLKKFRHVQHLPVVGANNRLMGMLTRMDVLEEAVHSGKERWVRVRKLMSCPVQSISENEDLPAAARTMRGAHLHSLVVVDANGFMVGILTDGDLLSAMAGEQVPSPSGPWELPVDALMTPAPLALGPDARLDEAAWTLIYGGVRHLPVVDEEDRLVGIISERDLRQRLGGTAREWPRAAREVLEERVGEVMTLEPLVLRSGASLSQALELFTDERVGALPVVDEDQRVLGILSYIDLLRWLRAQLGDVRAREREGGEPLAPH</sequence>
<dbReference type="EMBL" id="JPMI01000064">
    <property type="protein sequence ID" value="KFA93152.1"/>
    <property type="molecule type" value="Genomic_DNA"/>
</dbReference>
<dbReference type="CDD" id="cd02205">
    <property type="entry name" value="CBS_pair_SF"/>
    <property type="match status" value="2"/>
</dbReference>
<keyword evidence="1 2" id="KW-0129">CBS domain</keyword>
<evidence type="ECO:0000256" key="1">
    <source>
        <dbReference type="ARBA" id="ARBA00023122"/>
    </source>
</evidence>
<dbReference type="SUPFAM" id="SSF54631">
    <property type="entry name" value="CBS-domain pair"/>
    <property type="match status" value="2"/>
</dbReference>
<dbReference type="PROSITE" id="PS51371">
    <property type="entry name" value="CBS"/>
    <property type="match status" value="4"/>
</dbReference>
<comment type="caution">
    <text evidence="4">The sequence shown here is derived from an EMBL/GenBank/DDBJ whole genome shotgun (WGS) entry which is preliminary data.</text>
</comment>
<feature type="non-terminal residue" evidence="4">
    <location>
        <position position="1"/>
    </location>
</feature>
<dbReference type="PANTHER" id="PTHR43080">
    <property type="entry name" value="CBS DOMAIN-CONTAINING PROTEIN CBSX3, MITOCHONDRIAL"/>
    <property type="match status" value="1"/>
</dbReference>
<protein>
    <recommendedName>
        <fullName evidence="3">CBS domain-containing protein</fullName>
    </recommendedName>
</protein>
<dbReference type="PANTHER" id="PTHR43080:SF2">
    <property type="entry name" value="CBS DOMAIN-CONTAINING PROTEIN"/>
    <property type="match status" value="1"/>
</dbReference>
<name>A0A084SXG7_9BACT</name>
<dbReference type="SMART" id="SM00116">
    <property type="entry name" value="CBS"/>
    <property type="match status" value="4"/>
</dbReference>
<dbReference type="Gene3D" id="3.10.580.10">
    <property type="entry name" value="CBS-domain"/>
    <property type="match status" value="2"/>
</dbReference>
<dbReference type="InterPro" id="IPR000644">
    <property type="entry name" value="CBS_dom"/>
</dbReference>
<reference evidence="4 5" key="1">
    <citation type="submission" date="2014-07" db="EMBL/GenBank/DDBJ databases">
        <title>Draft Genome Sequence of Gephyronic Acid Producer, Cystobacter violaceus Strain Cb vi76.</title>
        <authorList>
            <person name="Stevens D.C."/>
            <person name="Young J."/>
            <person name="Carmichael R."/>
            <person name="Tan J."/>
            <person name="Taylor R.E."/>
        </authorList>
    </citation>
    <scope>NUCLEOTIDE SEQUENCE [LARGE SCALE GENOMIC DNA]</scope>
    <source>
        <strain evidence="4 5">Cb vi76</strain>
    </source>
</reference>
<dbReference type="RefSeq" id="WP_043392988.1">
    <property type="nucleotide sequence ID" value="NZ_JPMI01000064.1"/>
</dbReference>
<accession>A0A084SXG7</accession>
<evidence type="ECO:0000256" key="2">
    <source>
        <dbReference type="PROSITE-ProRule" id="PRU00703"/>
    </source>
</evidence>
<dbReference type="InterPro" id="IPR046342">
    <property type="entry name" value="CBS_dom_sf"/>
</dbReference>
<evidence type="ECO:0000259" key="3">
    <source>
        <dbReference type="PROSITE" id="PS51371"/>
    </source>
</evidence>
<feature type="domain" description="CBS" evidence="3">
    <location>
        <begin position="21"/>
        <end position="77"/>
    </location>
</feature>
<feature type="domain" description="CBS" evidence="3">
    <location>
        <begin position="229"/>
        <end position="286"/>
    </location>
</feature>
<feature type="domain" description="CBS" evidence="3">
    <location>
        <begin position="156"/>
        <end position="215"/>
    </location>
</feature>